<sequence length="47" mass="5448">MITSPPLLLPWWCFKTQPWSKGYEVHALKQSTNSVSDGSLTFYAWMN</sequence>
<dbReference type="KEGG" id="pno:SNOG_09775"/>
<name>Q0UEN9_PHANO</name>
<dbReference type="InParanoid" id="Q0UEN9"/>
<dbReference type="AlphaFoldDB" id="Q0UEN9"/>
<accession>Q0UEN9</accession>
<proteinExistence type="predicted"/>
<reference evidence="2" key="1">
    <citation type="journal article" date="2007" name="Plant Cell">
        <title>Dothideomycete-plant interactions illuminated by genome sequencing and EST analysis of the wheat pathogen Stagonospora nodorum.</title>
        <authorList>
            <person name="Hane J.K."/>
            <person name="Lowe R.G."/>
            <person name="Solomon P.S."/>
            <person name="Tan K.C."/>
            <person name="Schoch C.L."/>
            <person name="Spatafora J.W."/>
            <person name="Crous P.W."/>
            <person name="Kodira C."/>
            <person name="Birren B.W."/>
            <person name="Galagan J.E."/>
            <person name="Torriani S.F."/>
            <person name="McDonald B.A."/>
            <person name="Oliver R.P."/>
        </authorList>
    </citation>
    <scope>NUCLEOTIDE SEQUENCE [LARGE SCALE GENOMIC DNA]</scope>
    <source>
        <strain evidence="2">SN15 / ATCC MYA-4574 / FGSC 10173</strain>
    </source>
</reference>
<organism evidence="1 2">
    <name type="scientific">Phaeosphaeria nodorum (strain SN15 / ATCC MYA-4574 / FGSC 10173)</name>
    <name type="common">Glume blotch fungus</name>
    <name type="synonym">Parastagonospora nodorum</name>
    <dbReference type="NCBI Taxonomy" id="321614"/>
    <lineage>
        <taxon>Eukaryota</taxon>
        <taxon>Fungi</taxon>
        <taxon>Dikarya</taxon>
        <taxon>Ascomycota</taxon>
        <taxon>Pezizomycotina</taxon>
        <taxon>Dothideomycetes</taxon>
        <taxon>Pleosporomycetidae</taxon>
        <taxon>Pleosporales</taxon>
        <taxon>Pleosporineae</taxon>
        <taxon>Phaeosphaeriaceae</taxon>
        <taxon>Parastagonospora</taxon>
    </lineage>
</organism>
<dbReference type="Proteomes" id="UP000001055">
    <property type="component" value="Unassembled WGS sequence"/>
</dbReference>
<evidence type="ECO:0000313" key="2">
    <source>
        <dbReference type="Proteomes" id="UP000001055"/>
    </source>
</evidence>
<dbReference type="GeneID" id="5976967"/>
<dbReference type="EMBL" id="CH445339">
    <property type="protein sequence ID" value="EAT83040.1"/>
    <property type="molecule type" value="Genomic_DNA"/>
</dbReference>
<dbReference type="RefSeq" id="XP_001800062.1">
    <property type="nucleotide sequence ID" value="XM_001800010.1"/>
</dbReference>
<protein>
    <submittedName>
        <fullName evidence="1">Uncharacterized protein</fullName>
    </submittedName>
</protein>
<evidence type="ECO:0000313" key="1">
    <source>
        <dbReference type="EMBL" id="EAT83040.1"/>
    </source>
</evidence>
<gene>
    <name evidence="1" type="ORF">SNOG_09775</name>
</gene>